<dbReference type="NCBIfam" id="NF011719">
    <property type="entry name" value="PRK15172.1"/>
    <property type="match status" value="1"/>
</dbReference>
<gene>
    <name evidence="1" type="ORF">ACFQWG_03175</name>
</gene>
<dbReference type="PANTHER" id="PTHR10091:SF0">
    <property type="entry name" value="GALACTOSE MUTAROTASE"/>
    <property type="match status" value="1"/>
</dbReference>
<dbReference type="InterPro" id="IPR014718">
    <property type="entry name" value="GH-type_carb-bd"/>
</dbReference>
<name>A0ABW2SK90_9ACTO</name>
<dbReference type="RefSeq" id="WP_380972030.1">
    <property type="nucleotide sequence ID" value="NZ_JBHTEF010000001.1"/>
</dbReference>
<sequence length="299" mass="31553">MTRTASGTEITLASGGYRARLVTVGAGLAGLTLGGHDLVVPHAASELPRGWLGKTLVPWPNRISGGTYSWAGSTYHAPVNEPQTGAALHGLMGWVDWSVVHADSDSATLGAFIAPRYWYPWALQSWVTYALHEETGLSVTITSTNVGSEAAPYGASSHPYLTLDLEPCDAYSLKVPASSALETDSNLSPVARRPVGELDLDFRSARLIGARRIDHAFTDLPEGPWSVSLRSAESGLSVSLESDAPWVQVYSGEEQGRRGVAVEAMTCAPDAFNSGEGLIALEPGESASLTFGIRGSLAD</sequence>
<dbReference type="InterPro" id="IPR011013">
    <property type="entry name" value="Gal_mutarotase_sf_dom"/>
</dbReference>
<dbReference type="CDD" id="cd09022">
    <property type="entry name" value="Aldose_epim_Ec_YihR"/>
    <property type="match status" value="1"/>
</dbReference>
<dbReference type="Proteomes" id="UP001596527">
    <property type="component" value="Unassembled WGS sequence"/>
</dbReference>
<dbReference type="InterPro" id="IPR037480">
    <property type="entry name" value="YihR-like"/>
</dbReference>
<keyword evidence="2" id="KW-1185">Reference proteome</keyword>
<evidence type="ECO:0000313" key="2">
    <source>
        <dbReference type="Proteomes" id="UP001596527"/>
    </source>
</evidence>
<proteinExistence type="predicted"/>
<protein>
    <submittedName>
        <fullName evidence="1">Aldose-1-epimerase</fullName>
    </submittedName>
</protein>
<evidence type="ECO:0000313" key="1">
    <source>
        <dbReference type="EMBL" id="MFC7580224.1"/>
    </source>
</evidence>
<dbReference type="InterPro" id="IPR008183">
    <property type="entry name" value="Aldose_1/G6P_1-epimerase"/>
</dbReference>
<dbReference type="EMBL" id="JBHTEF010000001">
    <property type="protein sequence ID" value="MFC7580224.1"/>
    <property type="molecule type" value="Genomic_DNA"/>
</dbReference>
<organism evidence="1 2">
    <name type="scientific">Schaalia naturae</name>
    <dbReference type="NCBI Taxonomy" id="635203"/>
    <lineage>
        <taxon>Bacteria</taxon>
        <taxon>Bacillati</taxon>
        <taxon>Actinomycetota</taxon>
        <taxon>Actinomycetes</taxon>
        <taxon>Actinomycetales</taxon>
        <taxon>Actinomycetaceae</taxon>
        <taxon>Schaalia</taxon>
    </lineage>
</organism>
<dbReference type="Pfam" id="PF01263">
    <property type="entry name" value="Aldose_epim"/>
    <property type="match status" value="1"/>
</dbReference>
<comment type="caution">
    <text evidence="1">The sequence shown here is derived from an EMBL/GenBank/DDBJ whole genome shotgun (WGS) entry which is preliminary data.</text>
</comment>
<accession>A0ABW2SK90</accession>
<dbReference type="Gene3D" id="2.70.98.10">
    <property type="match status" value="1"/>
</dbReference>
<dbReference type="PANTHER" id="PTHR10091">
    <property type="entry name" value="ALDOSE-1-EPIMERASE"/>
    <property type="match status" value="1"/>
</dbReference>
<reference evidence="2" key="1">
    <citation type="journal article" date="2019" name="Int. J. Syst. Evol. Microbiol.">
        <title>The Global Catalogue of Microorganisms (GCM) 10K type strain sequencing project: providing services to taxonomists for standard genome sequencing and annotation.</title>
        <authorList>
            <consortium name="The Broad Institute Genomics Platform"/>
            <consortium name="The Broad Institute Genome Sequencing Center for Infectious Disease"/>
            <person name="Wu L."/>
            <person name="Ma J."/>
        </authorList>
    </citation>
    <scope>NUCLEOTIDE SEQUENCE [LARGE SCALE GENOMIC DNA]</scope>
    <source>
        <strain evidence="2">CCUG 56698</strain>
    </source>
</reference>
<dbReference type="SUPFAM" id="SSF74650">
    <property type="entry name" value="Galactose mutarotase-like"/>
    <property type="match status" value="1"/>
</dbReference>